<evidence type="ECO:0000256" key="1">
    <source>
        <dbReference type="ARBA" id="ARBA00004141"/>
    </source>
</evidence>
<evidence type="ECO:0000256" key="2">
    <source>
        <dbReference type="ARBA" id="ARBA00022448"/>
    </source>
</evidence>
<dbReference type="Proteomes" id="UP001178148">
    <property type="component" value="Unassembled WGS sequence"/>
</dbReference>
<gene>
    <name evidence="8" type="ORF">QS748_09365</name>
</gene>
<keyword evidence="2" id="KW-0813">Transport</keyword>
<accession>A0AA90NZJ0</accession>
<dbReference type="InterPro" id="IPR024371">
    <property type="entry name" value="AcetylCoA_trans_1-like"/>
</dbReference>
<feature type="transmembrane region" description="Helical" evidence="6">
    <location>
        <begin position="415"/>
        <end position="439"/>
    </location>
</feature>
<dbReference type="PROSITE" id="PS50850">
    <property type="entry name" value="MFS"/>
    <property type="match status" value="1"/>
</dbReference>
<organism evidence="8 9">
    <name type="scientific">Candidatus Endonucleibacter bathymodioli</name>
    <dbReference type="NCBI Taxonomy" id="539814"/>
    <lineage>
        <taxon>Bacteria</taxon>
        <taxon>Pseudomonadati</taxon>
        <taxon>Pseudomonadota</taxon>
        <taxon>Gammaproteobacteria</taxon>
        <taxon>Oceanospirillales</taxon>
        <taxon>Endozoicomonadaceae</taxon>
        <taxon>Candidatus Endonucleibacter</taxon>
    </lineage>
</organism>
<evidence type="ECO:0000256" key="6">
    <source>
        <dbReference type="SAM" id="Phobius"/>
    </source>
</evidence>
<feature type="transmembrane region" description="Helical" evidence="6">
    <location>
        <begin position="388"/>
        <end position="409"/>
    </location>
</feature>
<feature type="transmembrane region" description="Helical" evidence="6">
    <location>
        <begin position="82"/>
        <end position="101"/>
    </location>
</feature>
<name>A0AA90NZJ0_9GAMM</name>
<comment type="subcellular location">
    <subcellularLocation>
        <location evidence="1">Membrane</location>
        <topology evidence="1">Multi-pass membrane protein</topology>
    </subcellularLocation>
</comment>
<feature type="transmembrane region" description="Helical" evidence="6">
    <location>
        <begin position="40"/>
        <end position="61"/>
    </location>
</feature>
<proteinExistence type="predicted"/>
<dbReference type="NCBIfam" id="TIGR00901">
    <property type="entry name" value="2A0125"/>
    <property type="match status" value="1"/>
</dbReference>
<protein>
    <submittedName>
        <fullName evidence="8">AmpG family muropeptide MFS transporter</fullName>
    </submittedName>
</protein>
<feature type="transmembrane region" description="Helical" evidence="6">
    <location>
        <begin position="259"/>
        <end position="280"/>
    </location>
</feature>
<dbReference type="InterPro" id="IPR020846">
    <property type="entry name" value="MFS_dom"/>
</dbReference>
<dbReference type="InterPro" id="IPR036259">
    <property type="entry name" value="MFS_trans_sf"/>
</dbReference>
<dbReference type="PANTHER" id="PTHR12778">
    <property type="entry name" value="SOLUTE CARRIER FAMILY 33 ACETYL-COA TRANSPORTER -RELATED"/>
    <property type="match status" value="1"/>
</dbReference>
<sequence>MLTVYCNKRVLILFLLGFSAGLPIMLVFSSLSFWLREADVGRSTIGFFSWVGLAYGFKWIWSPLVDRMPVPLLSTLLGKRRAWLLVSQIAIALSLASMAITNPATDLWNLAIFAVIVAFASATQDIVIDAYRIESGGGKLQAAFAAAYMVGYRLAMVLATAGVLSIAAWFSTPDSKVYEFFPWQVAYLTMACFMSIGIVTTLLISEPQITSQPNLNIKAQQWLATKPRIPVPLRRFALWSYEAVFSPFADFITRYRWHAVLILALISTYRISDIVMGIMANPFYFDLGYTKQEVATITKIVGVVMTLVGAAIAGGLMIRLGVMRVLFTSGLLVVLTNVLFAGLAIIGHDIFWLTVVVTLDNLAGGMAAAAFVAYLSQLTNVAYSATQYALFSSMMALFPKFIAGFSGVLVDSYGYAVFFSLSALMGVPTLFLIPFVANLSTKGGEHDKQGLIFPIDEVDKKE</sequence>
<feature type="transmembrane region" description="Helical" evidence="6">
    <location>
        <begin position="181"/>
        <end position="204"/>
    </location>
</feature>
<evidence type="ECO:0000313" key="9">
    <source>
        <dbReference type="Proteomes" id="UP001178148"/>
    </source>
</evidence>
<comment type="caution">
    <text evidence="8">The sequence shown here is derived from an EMBL/GenBank/DDBJ whole genome shotgun (WGS) entry which is preliminary data.</text>
</comment>
<evidence type="ECO:0000256" key="4">
    <source>
        <dbReference type="ARBA" id="ARBA00022989"/>
    </source>
</evidence>
<feature type="transmembrane region" description="Helical" evidence="6">
    <location>
        <begin position="300"/>
        <end position="318"/>
    </location>
</feature>
<feature type="transmembrane region" description="Helical" evidence="6">
    <location>
        <begin position="325"/>
        <end position="346"/>
    </location>
</feature>
<evidence type="ECO:0000259" key="7">
    <source>
        <dbReference type="PROSITE" id="PS50850"/>
    </source>
</evidence>
<reference evidence="8 9" key="1">
    <citation type="journal article" date="2023" name="bioRxiv">
        <title>An intranuclear bacterial parasite of deep-sea mussels expresses apoptosis inhibitors acquired from its host.</title>
        <authorList>
            <person name="Gonzalez Porras M.A."/>
            <person name="Assie A."/>
            <person name="Tietjen M."/>
            <person name="Violette M."/>
            <person name="Kleiner M."/>
            <person name="Gruber-Vodicka H."/>
            <person name="Dubilier N."/>
            <person name="Leisch N."/>
        </authorList>
    </citation>
    <scope>NUCLEOTIDE SEQUENCE [LARGE SCALE GENOMIC DNA]</scope>
    <source>
        <strain evidence="8">IAP13</strain>
    </source>
</reference>
<dbReference type="Pfam" id="PF13000">
    <property type="entry name" value="Acatn"/>
    <property type="match status" value="1"/>
</dbReference>
<dbReference type="SUPFAM" id="SSF103473">
    <property type="entry name" value="MFS general substrate transporter"/>
    <property type="match status" value="1"/>
</dbReference>
<feature type="transmembrane region" description="Helical" evidence="6">
    <location>
        <begin position="352"/>
        <end position="376"/>
    </location>
</feature>
<keyword evidence="9" id="KW-1185">Reference proteome</keyword>
<feature type="transmembrane region" description="Helical" evidence="6">
    <location>
        <begin position="143"/>
        <end position="169"/>
    </location>
</feature>
<dbReference type="GO" id="GO:0016020">
    <property type="term" value="C:membrane"/>
    <property type="evidence" value="ECO:0007669"/>
    <property type="project" value="UniProtKB-SubCell"/>
</dbReference>
<keyword evidence="4 6" id="KW-1133">Transmembrane helix</keyword>
<evidence type="ECO:0000256" key="3">
    <source>
        <dbReference type="ARBA" id="ARBA00022692"/>
    </source>
</evidence>
<feature type="transmembrane region" description="Helical" evidence="6">
    <location>
        <begin position="12"/>
        <end position="34"/>
    </location>
</feature>
<dbReference type="GO" id="GO:0035348">
    <property type="term" value="P:acetyl-CoA transmembrane transport"/>
    <property type="evidence" value="ECO:0007669"/>
    <property type="project" value="InterPro"/>
</dbReference>
<dbReference type="GO" id="GO:0008521">
    <property type="term" value="F:acetyl-CoA transmembrane transporter activity"/>
    <property type="evidence" value="ECO:0007669"/>
    <property type="project" value="InterPro"/>
</dbReference>
<evidence type="ECO:0000256" key="5">
    <source>
        <dbReference type="ARBA" id="ARBA00023136"/>
    </source>
</evidence>
<keyword evidence="3 6" id="KW-0812">Transmembrane</keyword>
<dbReference type="EMBL" id="JASXSV010000013">
    <property type="protein sequence ID" value="MDP0589371.1"/>
    <property type="molecule type" value="Genomic_DNA"/>
</dbReference>
<dbReference type="InterPro" id="IPR004752">
    <property type="entry name" value="AmpG_permease/AT-1"/>
</dbReference>
<feature type="domain" description="Major facilitator superfamily (MFS) profile" evidence="7">
    <location>
        <begin position="9"/>
        <end position="440"/>
    </location>
</feature>
<evidence type="ECO:0000313" key="8">
    <source>
        <dbReference type="EMBL" id="MDP0589371.1"/>
    </source>
</evidence>
<dbReference type="Gene3D" id="1.20.1250.20">
    <property type="entry name" value="MFS general substrate transporter like domains"/>
    <property type="match status" value="2"/>
</dbReference>
<feature type="transmembrane region" description="Helical" evidence="6">
    <location>
        <begin position="107"/>
        <end position="131"/>
    </location>
</feature>
<keyword evidence="5 6" id="KW-0472">Membrane</keyword>
<dbReference type="PANTHER" id="PTHR12778:SF10">
    <property type="entry name" value="MAJOR FACILITATOR SUPERFAMILY DOMAIN-CONTAINING PROTEIN 3"/>
    <property type="match status" value="1"/>
</dbReference>
<dbReference type="AlphaFoldDB" id="A0AA90NZJ0"/>